<evidence type="ECO:0000313" key="1">
    <source>
        <dbReference type="EMBL" id="REL25733.1"/>
    </source>
</evidence>
<reference evidence="1 2" key="1">
    <citation type="submission" date="2018-08" db="EMBL/GenBank/DDBJ databases">
        <title>Thalassotalea euphylliae genome.</title>
        <authorList>
            <person name="Summers S."/>
            <person name="Rice S.A."/>
            <person name="Freckelton M.L."/>
            <person name="Nedved B.T."/>
            <person name="Hadfield M.G."/>
        </authorList>
    </citation>
    <scope>NUCLEOTIDE SEQUENCE [LARGE SCALE GENOMIC DNA]</scope>
    <source>
        <strain evidence="1 2">H1</strain>
    </source>
</reference>
<dbReference type="EMBL" id="QUOU01000001">
    <property type="protein sequence ID" value="REL25733.1"/>
    <property type="molecule type" value="Genomic_DNA"/>
</dbReference>
<dbReference type="Proteomes" id="UP000256478">
    <property type="component" value="Unassembled WGS sequence"/>
</dbReference>
<accession>A0A3E0TMV6</accession>
<comment type="caution">
    <text evidence="1">The sequence shown here is derived from an EMBL/GenBank/DDBJ whole genome shotgun (WGS) entry which is preliminary data.</text>
</comment>
<sequence length="114" mass="12544">MTSKLKEYKEVSPASVKTILKSFFGASYASRITINDKVVKLTWEMVRSSQSCSKMMDLVPRPAGTIPGAGYIAKQLAQLGKRIATAKDDSIYILCKNGAAYRYSRQIQMASNGL</sequence>
<organism evidence="1 2">
    <name type="scientific">Thalassotalea euphylliae</name>
    <dbReference type="NCBI Taxonomy" id="1655234"/>
    <lineage>
        <taxon>Bacteria</taxon>
        <taxon>Pseudomonadati</taxon>
        <taxon>Pseudomonadota</taxon>
        <taxon>Gammaproteobacteria</taxon>
        <taxon>Alteromonadales</taxon>
        <taxon>Colwelliaceae</taxon>
        <taxon>Thalassotalea</taxon>
    </lineage>
</organism>
<dbReference type="OrthoDB" id="8811070at2"/>
<name>A0A3E0TMV6_9GAMM</name>
<proteinExistence type="predicted"/>
<evidence type="ECO:0000313" key="2">
    <source>
        <dbReference type="Proteomes" id="UP000256478"/>
    </source>
</evidence>
<gene>
    <name evidence="1" type="ORF">DXX93_03635</name>
</gene>
<dbReference type="AlphaFoldDB" id="A0A3E0TMV6"/>
<dbReference type="RefSeq" id="WP_116006859.1">
    <property type="nucleotide sequence ID" value="NZ_QUOU01000001.1"/>
</dbReference>
<protein>
    <submittedName>
        <fullName evidence="1">Uncharacterized protein</fullName>
    </submittedName>
</protein>